<feature type="compositionally biased region" description="Polar residues" evidence="2">
    <location>
        <begin position="1512"/>
        <end position="1525"/>
    </location>
</feature>
<feature type="transmembrane region" description="Helical" evidence="3">
    <location>
        <begin position="119"/>
        <end position="138"/>
    </location>
</feature>
<dbReference type="Gene3D" id="3.30.70.1230">
    <property type="entry name" value="Nucleotide cyclase"/>
    <property type="match status" value="2"/>
</dbReference>
<dbReference type="GO" id="GO:0009190">
    <property type="term" value="P:cyclic nucleotide biosynthetic process"/>
    <property type="evidence" value="ECO:0007669"/>
    <property type="project" value="InterPro"/>
</dbReference>
<feature type="transmembrane region" description="Helical" evidence="3">
    <location>
        <begin position="94"/>
        <end position="113"/>
    </location>
</feature>
<dbReference type="SUPFAM" id="SSF55073">
    <property type="entry name" value="Nucleotide cyclase"/>
    <property type="match status" value="2"/>
</dbReference>
<dbReference type="EMBL" id="CAJNOQ010001455">
    <property type="protein sequence ID" value="CAF0896191.1"/>
    <property type="molecule type" value="Genomic_DNA"/>
</dbReference>
<feature type="compositionally biased region" description="Low complexity" evidence="2">
    <location>
        <begin position="955"/>
        <end position="967"/>
    </location>
</feature>
<feature type="region of interest" description="Disordered" evidence="2">
    <location>
        <begin position="937"/>
        <end position="969"/>
    </location>
</feature>
<sequence length="1692" mass="196949">MLKLQNKTLPNSTSSVLHRSSENMFRKRLLSKLNLHRMENDDDDLNLYYCKFLTKLSKILLKIYLPIITFIYFVLLLCDIISSYHQQSISKLKTILLLCLIILSILILIFAYLSRICWHLIRLILVLLLFCLPLTSIFNEKQQKFQLSYSLVHSTLAITLIYSLFSFKLIQCIIIGITLSIIHLIFALKSLTSSISSSVKNGEILFLLIYHIIINLFGIMNYVYLLKHIRLYFRLYEKNLYEKNKFNVDCKKLQTIYNNCHHQSIIANELTNSQYTNPFVNNYWFMDSHYTNGDIDQKNEINNDCHCEKSFGTCVACNITINENCNSHTNEEIATLLDVLYSQIEQILLKQNTDYFTFDNEDILFTIINKDNRTTIEICCLLAIDILRFITHVNNVTQWSLSITFGIETGEFVIIKTKQNKDDRILFIDGETVDRARWLCNECCIQNRIHVSLNIYDYLKYNTEFYEFHSVWNNKKIKNPTYFLFTTNMYKQLTTLLPLTNTMVDQLSRIQAQYHVEKHLVQQNIRLLFITIQWHSGYNFQQFYTQLRQYNNSIVNNSNINISQNLSIISYDNDEIMLYHRYYDYLIISCMFPLYFCASYRQCSWLIKAFLLFSCTLIQLCWLQYVWHNCLYKFVLHIHHYTLISLLIIHTYLLILISYLKEWLEKIDYIWLKSIISDRYFVYKQRELHIKQCLTVIPKRAIDYYLQSDLESKTGTLAQHYHCKYDQMTLLLIQFVNVDEERTKLDQLTKTKIFYNLLKEVYSIAKTDRFSNISVNVKSFVYQILFSINTENDSTKRLQQLVELLFIIQEKLLSKKKQLDLNIKLSACIHIGTVNEILLHLEKQLKTDLWSEHITLINRLLIKTQPNHCLVTSTAYTLLKDLYLFRTAGTIKNNDTTTFQIYYLLGRLIGYNIFQGRNALPLSIGITSFLNTVQTSTSTDSGHSSHLRPNNTKPTTTTSTSTTSSSTAEQTLIVPSEKIVDEGEEQKSQQRYALIDSSLSSMVKNNFKQSSYINRGTLLHALTGCGDNINYQQINMKVKKFCLRSNKSSSCSPSLNNENDNNCLHINTKYTPPFILHSSTTNSPIDSLEKLLPKVVHINDNCCWSSYEEAQNINGGNMNVEIDYSPTEGGENSSGKCLILTQNMLTGSCQSDDICSKSSPSSYKNQQTKIFERKSFTEEDFRQLLLDKDTTKENSLSTTNEELSSFSWNESDKTTSDKKQKFKHNKNYHVPVIMCQNDQLLIEEKIKTPPSHIRSSLDCYFPRQPSDLSFTVNMSTTEDEQSTETKSTLVSTTPHTYLKATSPVNMNVTASTCLTPRKISPISTDVIEHPVEQCIIYQKKKSTPVPLLVRHSRLKPPMVHHRNKPSRNLARKLIEETSDTSEISLLDSIDEKYSKVVEKKKNNNSRGLWKENYVYTRPLTVPKKDRVRLSSSYSNLLDLLQREEECSHNDQKYLVSPSETNELLQRWLQDQLIMFEHQVKQQLPTTIQNNSDSDNESDTISENTFTQKLPLFNSTTEPTNTEGQLNNNNNNKDSPHRYNRIKHKQQPLQFGETKKVVHSNVRYKILRKAHLVRHESLKNRNRPLLLSSSFLSPQSSTNHHRHHTKIPCNNIHETCHSRNNDSSEHISNHSYCDKDVFCTDSSMPRSDTSDFSQPQLSESVISNLESEYDNYQPEQQMSNSQILSDDDNRSYL</sequence>
<dbReference type="Proteomes" id="UP000663829">
    <property type="component" value="Unassembled WGS sequence"/>
</dbReference>
<evidence type="ECO:0000313" key="5">
    <source>
        <dbReference type="EMBL" id="CAF0896191.1"/>
    </source>
</evidence>
<feature type="domain" description="Guanylate cyclase" evidence="4">
    <location>
        <begin position="325"/>
        <end position="469"/>
    </location>
</feature>
<dbReference type="GO" id="GO:0035556">
    <property type="term" value="P:intracellular signal transduction"/>
    <property type="evidence" value="ECO:0007669"/>
    <property type="project" value="InterPro"/>
</dbReference>
<feature type="transmembrane region" description="Helical" evidence="3">
    <location>
        <begin position="638"/>
        <end position="660"/>
    </location>
</feature>
<dbReference type="Pfam" id="PF00211">
    <property type="entry name" value="Guanylate_cyc"/>
    <property type="match status" value="1"/>
</dbReference>
<feature type="transmembrane region" description="Helical" evidence="3">
    <location>
        <begin position="173"/>
        <end position="192"/>
    </location>
</feature>
<keyword evidence="7" id="KW-1185">Reference proteome</keyword>
<keyword evidence="1" id="KW-0456">Lyase</keyword>
<dbReference type="InterPro" id="IPR001054">
    <property type="entry name" value="A/G_cyclase"/>
</dbReference>
<feature type="transmembrane region" description="Helical" evidence="3">
    <location>
        <begin position="605"/>
        <end position="626"/>
    </location>
</feature>
<evidence type="ECO:0000256" key="2">
    <source>
        <dbReference type="SAM" id="MobiDB-lite"/>
    </source>
</evidence>
<organism evidence="5 7">
    <name type="scientific">Didymodactylos carnosus</name>
    <dbReference type="NCBI Taxonomy" id="1234261"/>
    <lineage>
        <taxon>Eukaryota</taxon>
        <taxon>Metazoa</taxon>
        <taxon>Spiralia</taxon>
        <taxon>Gnathifera</taxon>
        <taxon>Rotifera</taxon>
        <taxon>Eurotatoria</taxon>
        <taxon>Bdelloidea</taxon>
        <taxon>Philodinida</taxon>
        <taxon>Philodinidae</taxon>
        <taxon>Didymodactylos</taxon>
    </lineage>
</organism>
<feature type="transmembrane region" description="Helical" evidence="3">
    <location>
        <begin position="63"/>
        <end position="82"/>
    </location>
</feature>
<keyword evidence="3" id="KW-1133">Transmembrane helix</keyword>
<evidence type="ECO:0000256" key="3">
    <source>
        <dbReference type="SAM" id="Phobius"/>
    </source>
</evidence>
<feature type="region of interest" description="Disordered" evidence="2">
    <location>
        <begin position="1672"/>
        <end position="1692"/>
    </location>
</feature>
<dbReference type="GO" id="GO:0016829">
    <property type="term" value="F:lyase activity"/>
    <property type="evidence" value="ECO:0007669"/>
    <property type="project" value="UniProtKB-KW"/>
</dbReference>
<dbReference type="InterPro" id="IPR029787">
    <property type="entry name" value="Nucleotide_cyclase"/>
</dbReference>
<feature type="compositionally biased region" description="Basic and acidic residues" evidence="2">
    <location>
        <begin position="1210"/>
        <end position="1219"/>
    </location>
</feature>
<feature type="region of interest" description="Disordered" evidence="2">
    <location>
        <begin position="1193"/>
        <end position="1222"/>
    </location>
</feature>
<accession>A0A813ZBM7</accession>
<keyword evidence="3" id="KW-0472">Membrane</keyword>
<dbReference type="Proteomes" id="UP000681722">
    <property type="component" value="Unassembled WGS sequence"/>
</dbReference>
<protein>
    <recommendedName>
        <fullName evidence="4">Guanylate cyclase domain-containing protein</fullName>
    </recommendedName>
</protein>
<proteinExistence type="predicted"/>
<name>A0A813ZBM7_9BILA</name>
<dbReference type="OrthoDB" id="10026241at2759"/>
<feature type="transmembrane region" description="Helical" evidence="3">
    <location>
        <begin position="204"/>
        <end position="225"/>
    </location>
</feature>
<feature type="compositionally biased region" description="Polar residues" evidence="2">
    <location>
        <begin position="1672"/>
        <end position="1683"/>
    </location>
</feature>
<evidence type="ECO:0000313" key="6">
    <source>
        <dbReference type="EMBL" id="CAF3679414.1"/>
    </source>
</evidence>
<reference evidence="5" key="1">
    <citation type="submission" date="2021-02" db="EMBL/GenBank/DDBJ databases">
        <authorList>
            <person name="Nowell W R."/>
        </authorList>
    </citation>
    <scope>NUCLEOTIDE SEQUENCE</scope>
</reference>
<evidence type="ECO:0000256" key="1">
    <source>
        <dbReference type="ARBA" id="ARBA00023239"/>
    </source>
</evidence>
<feature type="compositionally biased region" description="Polar residues" evidence="2">
    <location>
        <begin position="1193"/>
        <end position="1209"/>
    </location>
</feature>
<feature type="transmembrane region" description="Helical" evidence="3">
    <location>
        <begin position="150"/>
        <end position="167"/>
    </location>
</feature>
<gene>
    <name evidence="5" type="ORF">GPM918_LOCUS8388</name>
    <name evidence="6" type="ORF">SRO942_LOCUS8382</name>
</gene>
<feature type="region of interest" description="Disordered" evidence="2">
    <location>
        <begin position="1512"/>
        <end position="1535"/>
    </location>
</feature>
<keyword evidence="3" id="KW-0812">Transmembrane</keyword>
<comment type="caution">
    <text evidence="5">The sequence shown here is derived from an EMBL/GenBank/DDBJ whole genome shotgun (WGS) entry which is preliminary data.</text>
</comment>
<evidence type="ECO:0000259" key="4">
    <source>
        <dbReference type="Pfam" id="PF00211"/>
    </source>
</evidence>
<evidence type="ECO:0000313" key="7">
    <source>
        <dbReference type="Proteomes" id="UP000663829"/>
    </source>
</evidence>
<dbReference type="EMBL" id="CAJOBC010001454">
    <property type="protein sequence ID" value="CAF3679414.1"/>
    <property type="molecule type" value="Genomic_DNA"/>
</dbReference>